<gene>
    <name evidence="2" type="ORF">Cygsa01_00096</name>
</gene>
<proteinExistence type="predicted"/>
<accession>A0AAU6W4J0</accession>
<reference evidence="2" key="1">
    <citation type="journal article" date="2024" name="J. Gen. Virol.">
        <title>Novel phages of Pseudomonas syringae unveil numerous potential auxiliary metabolic genes.</title>
        <authorList>
            <person name="Feltin C."/>
            <person name="Garneau J.R."/>
            <person name="Morris C.E."/>
            <person name="Berard A."/>
            <person name="Torres-Barcelo C."/>
        </authorList>
    </citation>
    <scope>NUCLEOTIDE SEQUENCE</scope>
</reference>
<dbReference type="EMBL" id="PP179332">
    <property type="protein sequence ID" value="XAI71142.1"/>
    <property type="molecule type" value="Genomic_DNA"/>
</dbReference>
<organism evidence="2">
    <name type="scientific">Pseudomonas phage Cygsa01</name>
    <dbReference type="NCBI Taxonomy" id="3138529"/>
    <lineage>
        <taxon>Viruses</taxon>
    </lineage>
</organism>
<feature type="coiled-coil region" evidence="1">
    <location>
        <begin position="32"/>
        <end position="59"/>
    </location>
</feature>
<keyword evidence="1" id="KW-0175">Coiled coil</keyword>
<sequence>MTNRGRKGKPCWYVEDFHGLKEGTAVGKYVYSNRSREVAEGYLRNIRELERNHQEVKTMKLYTTRDVSGGAAATREDKGLSLQAVNDMTDWTAEEFDQISELEVGVVFEVDGIQVERTE</sequence>
<name>A0AAU6W4J0_9VIRU</name>
<evidence type="ECO:0000256" key="1">
    <source>
        <dbReference type="SAM" id="Coils"/>
    </source>
</evidence>
<protein>
    <submittedName>
        <fullName evidence="2">Uncharacterized protein</fullName>
    </submittedName>
</protein>
<evidence type="ECO:0000313" key="2">
    <source>
        <dbReference type="EMBL" id="XAI71142.1"/>
    </source>
</evidence>